<comment type="subcellular location">
    <subcellularLocation>
        <location evidence="1 20">Cytoplasm</location>
    </subcellularLocation>
</comment>
<evidence type="ECO:0000256" key="4">
    <source>
        <dbReference type="ARBA" id="ARBA00007707"/>
    </source>
</evidence>
<comment type="subunit">
    <text evidence="20">Homotrimer.</text>
</comment>
<dbReference type="NCBIfam" id="TIGR01173">
    <property type="entry name" value="glmU"/>
    <property type="match status" value="1"/>
</dbReference>
<dbReference type="InterPro" id="IPR001451">
    <property type="entry name" value="Hexapep"/>
</dbReference>
<comment type="cofactor">
    <cofactor evidence="20">
        <name>Mg(2+)</name>
        <dbReference type="ChEBI" id="CHEBI:18420"/>
    </cofactor>
    <text evidence="20">Binds 1 Mg(2+) ion per subunit.</text>
</comment>
<dbReference type="InterPro" id="IPR005882">
    <property type="entry name" value="Bifunctional_GlmU"/>
</dbReference>
<keyword evidence="23" id="KW-1185">Reference proteome</keyword>
<dbReference type="InterPro" id="IPR029044">
    <property type="entry name" value="Nucleotide-diphossugar_trans"/>
</dbReference>
<dbReference type="GO" id="GO:0009252">
    <property type="term" value="P:peptidoglycan biosynthetic process"/>
    <property type="evidence" value="ECO:0007669"/>
    <property type="project" value="UniProtKB-UniRule"/>
</dbReference>
<evidence type="ECO:0000256" key="1">
    <source>
        <dbReference type="ARBA" id="ARBA00004496"/>
    </source>
</evidence>
<evidence type="ECO:0000256" key="10">
    <source>
        <dbReference type="ARBA" id="ARBA00022737"/>
    </source>
</evidence>
<evidence type="ECO:0000256" key="20">
    <source>
        <dbReference type="HAMAP-Rule" id="MF_01631"/>
    </source>
</evidence>
<keyword evidence="16 20" id="KW-0961">Cell wall biogenesis/degradation</keyword>
<comment type="catalytic activity">
    <reaction evidence="17 20">
        <text>alpha-D-glucosamine 1-phosphate + acetyl-CoA = N-acetyl-alpha-D-glucosamine 1-phosphate + CoA + H(+)</text>
        <dbReference type="Rhea" id="RHEA:13725"/>
        <dbReference type="ChEBI" id="CHEBI:15378"/>
        <dbReference type="ChEBI" id="CHEBI:57287"/>
        <dbReference type="ChEBI" id="CHEBI:57288"/>
        <dbReference type="ChEBI" id="CHEBI:57776"/>
        <dbReference type="ChEBI" id="CHEBI:58516"/>
        <dbReference type="EC" id="2.3.1.157"/>
    </reaction>
</comment>
<feature type="binding site" evidence="20">
    <location>
        <position position="350"/>
    </location>
    <ligand>
        <name>UDP-N-acetyl-alpha-D-glucosamine</name>
        <dbReference type="ChEBI" id="CHEBI:57705"/>
    </ligand>
</feature>
<comment type="caution">
    <text evidence="22">The sequence shown here is derived from an EMBL/GenBank/DDBJ whole genome shotgun (WGS) entry which is preliminary data.</text>
</comment>
<evidence type="ECO:0000256" key="15">
    <source>
        <dbReference type="ARBA" id="ARBA00023315"/>
    </source>
</evidence>
<feature type="region of interest" description="Linker" evidence="20">
    <location>
        <begin position="230"/>
        <end position="250"/>
    </location>
</feature>
<keyword evidence="13 20" id="KW-0573">Peptidoglycan synthesis</keyword>
<evidence type="ECO:0000256" key="7">
    <source>
        <dbReference type="ARBA" id="ARBA00022679"/>
    </source>
</evidence>
<evidence type="ECO:0000256" key="5">
    <source>
        <dbReference type="ARBA" id="ARBA00007947"/>
    </source>
</evidence>
<keyword evidence="8 20" id="KW-0548">Nucleotidyltransferase</keyword>
<dbReference type="Pfam" id="PF00132">
    <property type="entry name" value="Hexapep"/>
    <property type="match status" value="1"/>
</dbReference>
<dbReference type="SUPFAM" id="SSF53448">
    <property type="entry name" value="Nucleotide-diphospho-sugar transferases"/>
    <property type="match status" value="1"/>
</dbReference>
<comment type="caution">
    <text evidence="20">Lacks conserved residue(s) required for the propagation of feature annotation.</text>
</comment>
<feature type="binding site" evidence="20">
    <location>
        <position position="227"/>
    </location>
    <ligand>
        <name>Mg(2+)</name>
        <dbReference type="ChEBI" id="CHEBI:18420"/>
    </ligand>
</feature>
<dbReference type="PANTHER" id="PTHR43584">
    <property type="entry name" value="NUCLEOTIDYL TRANSFERASE"/>
    <property type="match status" value="1"/>
</dbReference>
<feature type="binding site" evidence="20">
    <location>
        <position position="169"/>
    </location>
    <ligand>
        <name>UDP-N-acetyl-alpha-D-glucosamine</name>
        <dbReference type="ChEBI" id="CHEBI:57705"/>
    </ligand>
</feature>
<dbReference type="Proteomes" id="UP000574133">
    <property type="component" value="Unassembled WGS sequence"/>
</dbReference>
<dbReference type="InterPro" id="IPR050065">
    <property type="entry name" value="GlmU-like"/>
</dbReference>
<dbReference type="GO" id="GO:0000902">
    <property type="term" value="P:cell morphogenesis"/>
    <property type="evidence" value="ECO:0007669"/>
    <property type="project" value="UniProtKB-UniRule"/>
</dbReference>
<feature type="binding site" evidence="20">
    <location>
        <position position="154"/>
    </location>
    <ligand>
        <name>UDP-N-acetyl-alpha-D-glucosamine</name>
        <dbReference type="ChEBI" id="CHEBI:57705"/>
    </ligand>
</feature>
<evidence type="ECO:0000256" key="12">
    <source>
        <dbReference type="ARBA" id="ARBA00022960"/>
    </source>
</evidence>
<feature type="binding site" evidence="20">
    <location>
        <position position="422"/>
    </location>
    <ligand>
        <name>acetyl-CoA</name>
        <dbReference type="ChEBI" id="CHEBI:57288"/>
    </ligand>
</feature>
<keyword evidence="14 20" id="KW-0511">Multifunctional enzyme</keyword>
<evidence type="ECO:0000256" key="17">
    <source>
        <dbReference type="ARBA" id="ARBA00048247"/>
    </source>
</evidence>
<dbReference type="GO" id="GO:0006048">
    <property type="term" value="P:UDP-N-acetylglucosamine biosynthetic process"/>
    <property type="evidence" value="ECO:0007669"/>
    <property type="project" value="UniProtKB-UniPathway"/>
</dbReference>
<reference evidence="22 23" key="1">
    <citation type="submission" date="2020-08" db="EMBL/GenBank/DDBJ databases">
        <title>Cohnella phylogeny.</title>
        <authorList>
            <person name="Dunlap C."/>
        </authorList>
    </citation>
    <scope>NUCLEOTIDE SEQUENCE [LARGE SCALE GENOMIC DNA]</scope>
    <source>
        <strain evidence="22 23">DSM 103658</strain>
    </source>
</reference>
<dbReference type="GO" id="GO:0071555">
    <property type="term" value="P:cell wall organization"/>
    <property type="evidence" value="ECO:0007669"/>
    <property type="project" value="UniProtKB-KW"/>
</dbReference>
<comment type="pathway">
    <text evidence="3 20">Nucleotide-sugar biosynthesis; UDP-N-acetyl-alpha-D-glucosamine biosynthesis; UDP-N-acetyl-alpha-D-glucosamine from N-acetyl-alpha-D-glucosamine 1-phosphate: step 1/1.</text>
</comment>
<dbReference type="GO" id="GO:0016020">
    <property type="term" value="C:membrane"/>
    <property type="evidence" value="ECO:0007669"/>
    <property type="project" value="GOC"/>
</dbReference>
<feature type="active site" description="Proton acceptor" evidence="20">
    <location>
        <position position="362"/>
    </location>
</feature>
<dbReference type="EC" id="2.7.7.23" evidence="20"/>
<accession>A0A841TIS5</accession>
<feature type="binding site" evidence="20">
    <location>
        <position position="332"/>
    </location>
    <ligand>
        <name>UDP-N-acetyl-alpha-D-glucosamine</name>
        <dbReference type="ChEBI" id="CHEBI:57705"/>
    </ligand>
</feature>
<keyword evidence="10 20" id="KW-0677">Repeat</keyword>
<dbReference type="HAMAP" id="MF_01631">
    <property type="entry name" value="GlmU"/>
    <property type="match status" value="1"/>
</dbReference>
<comment type="pathway">
    <text evidence="2 20">Nucleotide-sugar biosynthesis; UDP-N-acetyl-alpha-D-glucosamine biosynthesis; N-acetyl-alpha-D-glucosamine 1-phosphate from alpha-D-glucosamine 6-phosphate (route II): step 2/2.</text>
</comment>
<feature type="binding site" evidence="20">
    <location>
        <position position="439"/>
    </location>
    <ligand>
        <name>acetyl-CoA</name>
        <dbReference type="ChEBI" id="CHEBI:57288"/>
    </ligand>
</feature>
<keyword evidence="9 20" id="KW-0479">Metal-binding</keyword>
<dbReference type="GO" id="GO:0003977">
    <property type="term" value="F:UDP-N-acetylglucosamine diphosphorylase activity"/>
    <property type="evidence" value="ECO:0007669"/>
    <property type="project" value="UniProtKB-UniRule"/>
</dbReference>
<dbReference type="GO" id="GO:0019134">
    <property type="term" value="F:glucosamine-1-phosphate N-acetyltransferase activity"/>
    <property type="evidence" value="ECO:0007669"/>
    <property type="project" value="UniProtKB-UniRule"/>
</dbReference>
<dbReference type="InterPro" id="IPR038009">
    <property type="entry name" value="GlmU_C_LbH"/>
</dbReference>
<dbReference type="GO" id="GO:0009245">
    <property type="term" value="P:lipid A biosynthetic process"/>
    <property type="evidence" value="ECO:0007669"/>
    <property type="project" value="UniProtKB-UniRule"/>
</dbReference>
<evidence type="ECO:0000256" key="11">
    <source>
        <dbReference type="ARBA" id="ARBA00022842"/>
    </source>
</evidence>
<evidence type="ECO:0000256" key="6">
    <source>
        <dbReference type="ARBA" id="ARBA00022490"/>
    </source>
</evidence>
<proteinExistence type="inferred from homology"/>
<evidence type="ECO:0000256" key="8">
    <source>
        <dbReference type="ARBA" id="ARBA00022695"/>
    </source>
</evidence>
<keyword evidence="15 20" id="KW-0012">Acyltransferase</keyword>
<feature type="binding site" evidence="20">
    <location>
        <position position="376"/>
    </location>
    <ligand>
        <name>UDP-N-acetyl-alpha-D-glucosamine</name>
        <dbReference type="ChEBI" id="CHEBI:57705"/>
    </ligand>
</feature>
<feature type="binding site" evidence="20">
    <location>
        <begin position="385"/>
        <end position="386"/>
    </location>
    <ligand>
        <name>acetyl-CoA</name>
        <dbReference type="ChEBI" id="CHEBI:57288"/>
    </ligand>
</feature>
<keyword evidence="12 20" id="KW-0133">Cell shape</keyword>
<evidence type="ECO:0000256" key="14">
    <source>
        <dbReference type="ARBA" id="ARBA00023268"/>
    </source>
</evidence>
<gene>
    <name evidence="20 22" type="primary">glmU</name>
    <name evidence="22" type="ORF">H4Q31_17805</name>
</gene>
<sequence>MTRIAIVLAAGQGKRMKSKLYKVLHPVCGTPMVSHVLKAVKQASCERAVVIVGHGAEAVQAHLGDAAEYVLQAEQLGTGHAVLQAEAQLGGVDGTTVIVCGDTPLVTGNTLEEMIALHEREGAAATVMTADMDPPTGYGRVIRGESGEVMRIVEQKDCSPAEAAVREINTGTYCFDNRKLFAALAQVTNNNAQGEYYLTDVIGILQNQGDRVSAYKAADHAEAIGVNDRVVLAEAERLMRRRIAKAHMLNGVTIIDPEHTYIEADVTIGADTVLYPGTMLRGRTAIGEGCIIGPSADLKDTTVGSGTTVRQSTTDEAEIGEACSIGPFAYLRPGTKLADQVKVGDFVELKNTTVGEGSKIPHLSYVGDATVGSNVNIGCGAITANYDGYNKSRTEIGDDSFIGSNANLIAPVTIGKGAYVVAGSTITNNVGDNDMAIARERQVNKPGYAEKLRARARAKKERN</sequence>
<feature type="domain" description="Nucleotidyl transferase" evidence="21">
    <location>
        <begin position="5"/>
        <end position="217"/>
    </location>
</feature>
<dbReference type="NCBIfam" id="NF010934">
    <property type="entry name" value="PRK14354.1"/>
    <property type="match status" value="1"/>
</dbReference>
<dbReference type="GO" id="GO:0000287">
    <property type="term" value="F:magnesium ion binding"/>
    <property type="evidence" value="ECO:0007669"/>
    <property type="project" value="UniProtKB-UniRule"/>
</dbReference>
<dbReference type="GO" id="GO:0008360">
    <property type="term" value="P:regulation of cell shape"/>
    <property type="evidence" value="ECO:0007669"/>
    <property type="project" value="UniProtKB-KW"/>
</dbReference>
<dbReference type="CDD" id="cd02540">
    <property type="entry name" value="GT2_GlmU_N_bac"/>
    <property type="match status" value="1"/>
</dbReference>
<dbReference type="InterPro" id="IPR011004">
    <property type="entry name" value="Trimer_LpxA-like_sf"/>
</dbReference>
<evidence type="ECO:0000256" key="18">
    <source>
        <dbReference type="ARBA" id="ARBA00048493"/>
    </source>
</evidence>
<feature type="binding site" evidence="20">
    <location>
        <position position="404"/>
    </location>
    <ligand>
        <name>acetyl-CoA</name>
        <dbReference type="ChEBI" id="CHEBI:57288"/>
    </ligand>
</feature>
<feature type="binding site" evidence="20">
    <location>
        <position position="365"/>
    </location>
    <ligand>
        <name>UDP-N-acetyl-alpha-D-glucosamine</name>
        <dbReference type="ChEBI" id="CHEBI:57705"/>
    </ligand>
</feature>
<dbReference type="GO" id="GO:0005737">
    <property type="term" value="C:cytoplasm"/>
    <property type="evidence" value="ECO:0007669"/>
    <property type="project" value="UniProtKB-SubCell"/>
</dbReference>
<comment type="pathway">
    <text evidence="20">Bacterial outer membrane biogenesis; LPS lipid A biosynthesis.</text>
</comment>
<evidence type="ECO:0000256" key="3">
    <source>
        <dbReference type="ARBA" id="ARBA00005208"/>
    </source>
</evidence>
<feature type="binding site" evidence="20">
    <location>
        <position position="227"/>
    </location>
    <ligand>
        <name>UDP-N-acetyl-alpha-D-glucosamine</name>
        <dbReference type="ChEBI" id="CHEBI:57705"/>
    </ligand>
</feature>
<dbReference type="PANTHER" id="PTHR43584:SF3">
    <property type="entry name" value="BIFUNCTIONAL PROTEIN GLMU"/>
    <property type="match status" value="1"/>
</dbReference>
<dbReference type="Gene3D" id="3.90.550.10">
    <property type="entry name" value="Spore Coat Polysaccharide Biosynthesis Protein SpsA, Chain A"/>
    <property type="match status" value="1"/>
</dbReference>
<dbReference type="RefSeq" id="WP_185180415.1">
    <property type="nucleotide sequence ID" value="NZ_CBCSEP010000022.1"/>
</dbReference>
<evidence type="ECO:0000313" key="23">
    <source>
        <dbReference type="Proteomes" id="UP000574133"/>
    </source>
</evidence>
<evidence type="ECO:0000256" key="9">
    <source>
        <dbReference type="ARBA" id="ARBA00022723"/>
    </source>
</evidence>
<feature type="binding site" evidence="20">
    <location>
        <begin position="77"/>
        <end position="78"/>
    </location>
    <ligand>
        <name>UDP-N-acetyl-alpha-D-glucosamine</name>
        <dbReference type="ChEBI" id="CHEBI:57705"/>
    </ligand>
</feature>
<feature type="binding site" evidence="20">
    <location>
        <position position="72"/>
    </location>
    <ligand>
        <name>UDP-N-acetyl-alpha-D-glucosamine</name>
        <dbReference type="ChEBI" id="CHEBI:57705"/>
    </ligand>
</feature>
<protein>
    <recommendedName>
        <fullName evidence="20">Bifunctional protein GlmU</fullName>
    </recommendedName>
    <domain>
        <recommendedName>
            <fullName evidence="20">UDP-N-acetylglucosamine pyrophosphorylase</fullName>
            <ecNumber evidence="20">2.7.7.23</ecNumber>
        </recommendedName>
        <alternativeName>
            <fullName evidence="20">N-acetylglucosamine-1-phosphate uridyltransferase</fullName>
        </alternativeName>
    </domain>
    <domain>
        <recommendedName>
            <fullName evidence="20">Glucosamine-1-phosphate N-acetyltransferase</fullName>
            <ecNumber evidence="20">2.3.1.157</ecNumber>
        </recommendedName>
    </domain>
</protein>
<organism evidence="22 23">
    <name type="scientific">Cohnella lubricantis</name>
    <dbReference type="NCBI Taxonomy" id="2163172"/>
    <lineage>
        <taxon>Bacteria</taxon>
        <taxon>Bacillati</taxon>
        <taxon>Bacillota</taxon>
        <taxon>Bacilli</taxon>
        <taxon>Bacillales</taxon>
        <taxon>Paenibacillaceae</taxon>
        <taxon>Cohnella</taxon>
    </lineage>
</organism>
<comment type="similarity">
    <text evidence="4 20">In the C-terminal section; belongs to the transferase hexapeptide repeat family.</text>
</comment>
<keyword evidence="7 20" id="KW-0808">Transferase</keyword>
<dbReference type="UniPathway" id="UPA00973"/>
<evidence type="ECO:0000313" key="22">
    <source>
        <dbReference type="EMBL" id="MBB6679148.1"/>
    </source>
</evidence>
<dbReference type="EMBL" id="JACJVN010000072">
    <property type="protein sequence ID" value="MBB6679148.1"/>
    <property type="molecule type" value="Genomic_DNA"/>
</dbReference>
<feature type="binding site" evidence="20">
    <location>
        <position position="139"/>
    </location>
    <ligand>
        <name>UDP-N-acetyl-alpha-D-glucosamine</name>
        <dbReference type="ChEBI" id="CHEBI:57705"/>
    </ligand>
</feature>
<evidence type="ECO:0000256" key="16">
    <source>
        <dbReference type="ARBA" id="ARBA00023316"/>
    </source>
</evidence>
<name>A0A841TIS5_9BACL</name>
<feature type="region of interest" description="N-acetyltransferase" evidence="20">
    <location>
        <begin position="251"/>
        <end position="463"/>
    </location>
</feature>
<feature type="binding site" evidence="20">
    <location>
        <begin position="8"/>
        <end position="11"/>
    </location>
    <ligand>
        <name>UDP-N-acetyl-alpha-D-glucosamine</name>
        <dbReference type="ChEBI" id="CHEBI:57705"/>
    </ligand>
</feature>
<feature type="binding site" evidence="20">
    <location>
        <position position="102"/>
    </location>
    <ligand>
        <name>Mg(2+)</name>
        <dbReference type="ChEBI" id="CHEBI:18420"/>
    </ligand>
</feature>
<keyword evidence="11 20" id="KW-0460">Magnesium</keyword>
<dbReference type="Pfam" id="PF00483">
    <property type="entry name" value="NTP_transferase"/>
    <property type="match status" value="1"/>
</dbReference>
<evidence type="ECO:0000256" key="13">
    <source>
        <dbReference type="ARBA" id="ARBA00022984"/>
    </source>
</evidence>
<comment type="similarity">
    <text evidence="5 20">In the N-terminal section; belongs to the N-acetylglucosamine-1-phosphate uridyltransferase family.</text>
</comment>
<comment type="catalytic activity">
    <reaction evidence="18 20">
        <text>N-acetyl-alpha-D-glucosamine 1-phosphate + UTP + H(+) = UDP-N-acetyl-alpha-D-glucosamine + diphosphate</text>
        <dbReference type="Rhea" id="RHEA:13509"/>
        <dbReference type="ChEBI" id="CHEBI:15378"/>
        <dbReference type="ChEBI" id="CHEBI:33019"/>
        <dbReference type="ChEBI" id="CHEBI:46398"/>
        <dbReference type="ChEBI" id="CHEBI:57705"/>
        <dbReference type="ChEBI" id="CHEBI:57776"/>
        <dbReference type="EC" id="2.7.7.23"/>
    </reaction>
</comment>
<dbReference type="Gene3D" id="2.160.10.10">
    <property type="entry name" value="Hexapeptide repeat proteins"/>
    <property type="match status" value="1"/>
</dbReference>
<dbReference type="SUPFAM" id="SSF51161">
    <property type="entry name" value="Trimeric LpxA-like enzymes"/>
    <property type="match status" value="1"/>
</dbReference>
<comment type="function">
    <text evidence="19 20">Catalyzes the last two sequential reactions in the de novo biosynthetic pathway for UDP-N-acetylglucosamine (UDP-GlcNAc). The C-terminal domain catalyzes the transfer of acetyl group from acetyl coenzyme A to glucosamine-1-phosphate (GlcN-1-P) to produce N-acetylglucosamine-1-phosphate (GlcNAc-1-P), which is converted into UDP-GlcNAc by the transfer of uridine 5-monophosphate (from uridine 5-triphosphate), a reaction catalyzed by the N-terminal domain.</text>
</comment>
<feature type="binding site" evidence="20">
    <location>
        <position position="22"/>
    </location>
    <ligand>
        <name>UDP-N-acetyl-alpha-D-glucosamine</name>
        <dbReference type="ChEBI" id="CHEBI:57705"/>
    </ligand>
</feature>
<dbReference type="AlphaFoldDB" id="A0A841TIS5"/>
<dbReference type="EC" id="2.3.1.157" evidence="20"/>
<evidence type="ECO:0000259" key="21">
    <source>
        <dbReference type="Pfam" id="PF00483"/>
    </source>
</evidence>
<feature type="region of interest" description="Pyrophosphorylase" evidence="20">
    <location>
        <begin position="1"/>
        <end position="229"/>
    </location>
</feature>
<evidence type="ECO:0000256" key="2">
    <source>
        <dbReference type="ARBA" id="ARBA00005166"/>
    </source>
</evidence>
<dbReference type="UniPathway" id="UPA00113">
    <property type="reaction ID" value="UER00532"/>
</dbReference>
<evidence type="ECO:0000256" key="19">
    <source>
        <dbReference type="ARBA" id="ARBA00049628"/>
    </source>
</evidence>
<keyword evidence="6 20" id="KW-0963">Cytoplasm</keyword>
<dbReference type="InterPro" id="IPR005835">
    <property type="entry name" value="NTP_transferase_dom"/>
</dbReference>
<dbReference type="CDD" id="cd03353">
    <property type="entry name" value="LbH_GlmU_C"/>
    <property type="match status" value="1"/>
</dbReference>